<feature type="binding site" evidence="8">
    <location>
        <position position="360"/>
    </location>
    <ligand>
        <name>[4Fe-4S] cluster</name>
        <dbReference type="ChEBI" id="CHEBI:49883"/>
        <label>1</label>
    </ligand>
</feature>
<sequence length="426" mass="47415">MFFKPIFFRGGIHPGEKEITSEKKIEKMPEVGTYRVTTLQHIGVPAAVMVKVGDHVKKYQKIGKAQVKFSAFIHSPCSGKITQIKKINIRGREAEEITIENDFSGEEFERKGLRNFTPEKLQELVDDLGIVGLGGATFPTHIKLEGKLKTIIINGVECEPYLNADNRVMIESTYEILDGIEILMTTFDMEEGIIGIEENKVVAIEKMEQAVKGYSRIRVQKLPTIYPQGAEKQLIKALLKKEIKSFPMEIEAVTLNVGTILAIYRGVTYGTPIVERIVTVSGEGIENPKNLSIPIGTPVKDVLNYVGVKEDIVDKIIACGPMMGREIGETEVTSKGMNGILALGKEKFPPKLPCIRCGRCVDVCPMGLLPLEYDRLAKKGKYHQMEKEFSLSSCIKCGNCEYICPSQVPLMEAIFLGLEKGRDRDD</sequence>
<keyword evidence="7 8" id="KW-0411">Iron-sulfur</keyword>
<dbReference type="InterPro" id="IPR026902">
    <property type="entry name" value="RnfC_N"/>
</dbReference>
<dbReference type="RefSeq" id="WP_114642598.1">
    <property type="nucleotide sequence ID" value="NZ_JAACIO010000016.1"/>
</dbReference>
<keyword evidence="8" id="KW-1003">Cell membrane</keyword>
<dbReference type="NCBIfam" id="TIGR01945">
    <property type="entry name" value="rnfC"/>
    <property type="match status" value="1"/>
</dbReference>
<feature type="binding site" evidence="8">
    <location>
        <position position="404"/>
    </location>
    <ligand>
        <name>[4Fe-4S] cluster</name>
        <dbReference type="ChEBI" id="CHEBI:49883"/>
        <label>1</label>
    </ligand>
</feature>
<evidence type="ECO:0000256" key="1">
    <source>
        <dbReference type="ARBA" id="ARBA00022448"/>
    </source>
</evidence>
<protein>
    <recommendedName>
        <fullName evidence="8">Ion-translocating oxidoreductase complex subunit C</fullName>
        <ecNumber evidence="8">7.-.-.-</ecNumber>
    </recommendedName>
    <alternativeName>
        <fullName evidence="8">Rnf electron transport complex subunit C</fullName>
    </alternativeName>
</protein>
<dbReference type="Pfam" id="PF01512">
    <property type="entry name" value="Complex1_51K"/>
    <property type="match status" value="1"/>
</dbReference>
<evidence type="ECO:0000313" key="11">
    <source>
        <dbReference type="Proteomes" id="UP000263486"/>
    </source>
</evidence>
<dbReference type="Proteomes" id="UP000263486">
    <property type="component" value="Unassembled WGS sequence"/>
</dbReference>
<dbReference type="Gene3D" id="3.40.50.11540">
    <property type="entry name" value="NADH-ubiquinone oxidoreductase 51kDa subunit"/>
    <property type="match status" value="1"/>
</dbReference>
<dbReference type="Pfam" id="PF10531">
    <property type="entry name" value="SLBB"/>
    <property type="match status" value="1"/>
</dbReference>
<comment type="subunit">
    <text evidence="8">The complex is composed of six subunits: RnfA, RnfB, RnfC, RnfD, RnfE and RnfG.</text>
</comment>
<evidence type="ECO:0000256" key="7">
    <source>
        <dbReference type="ARBA" id="ARBA00023014"/>
    </source>
</evidence>
<dbReference type="PANTHER" id="PTHR43034">
    <property type="entry name" value="ION-TRANSLOCATING OXIDOREDUCTASE COMPLEX SUBUNIT C"/>
    <property type="match status" value="1"/>
</dbReference>
<evidence type="ECO:0000256" key="6">
    <source>
        <dbReference type="ARBA" id="ARBA00023004"/>
    </source>
</evidence>
<keyword evidence="8" id="KW-1278">Translocase</keyword>
<keyword evidence="1 8" id="KW-0813">Transport</keyword>
<comment type="cofactor">
    <cofactor evidence="8">
        <name>[4Fe-4S] cluster</name>
        <dbReference type="ChEBI" id="CHEBI:49883"/>
    </cofactor>
    <text evidence="8">Binds 2 [4Fe-4S] clusters per subunit.</text>
</comment>
<comment type="caution">
    <text evidence="10">The sequence shown here is derived from an EMBL/GenBank/DDBJ whole genome shotgun (WGS) entry which is preliminary data.</text>
</comment>
<dbReference type="PANTHER" id="PTHR43034:SF2">
    <property type="entry name" value="ION-TRANSLOCATING OXIDOREDUCTASE COMPLEX SUBUNIT C"/>
    <property type="match status" value="1"/>
</dbReference>
<keyword evidence="8" id="KW-0472">Membrane</keyword>
<dbReference type="InterPro" id="IPR017896">
    <property type="entry name" value="4Fe4S_Fe-S-bd"/>
</dbReference>
<dbReference type="InterPro" id="IPR010208">
    <property type="entry name" value="Ion_transpt_RnfC/RsxC"/>
</dbReference>
<gene>
    <name evidence="8" type="primary">rnfC</name>
    <name evidence="10" type="ORF">DYH56_09340</name>
</gene>
<dbReference type="Gene3D" id="3.30.70.20">
    <property type="match status" value="1"/>
</dbReference>
<keyword evidence="4 8" id="KW-0677">Repeat</keyword>
<keyword evidence="11" id="KW-1185">Reference proteome</keyword>
<feature type="binding site" evidence="8">
    <location>
        <position position="394"/>
    </location>
    <ligand>
        <name>[4Fe-4S] cluster</name>
        <dbReference type="ChEBI" id="CHEBI:49883"/>
        <label>2</label>
    </ligand>
</feature>
<dbReference type="SUPFAM" id="SSF46548">
    <property type="entry name" value="alpha-helical ferredoxin"/>
    <property type="match status" value="1"/>
</dbReference>
<dbReference type="EMBL" id="QUAJ01000015">
    <property type="protein sequence ID" value="REI40859.1"/>
    <property type="molecule type" value="Genomic_DNA"/>
</dbReference>
<keyword evidence="3 8" id="KW-0479">Metal-binding</keyword>
<proteinExistence type="inferred from homology"/>
<dbReference type="SUPFAM" id="SSF142019">
    <property type="entry name" value="Nqo1 FMN-binding domain-like"/>
    <property type="match status" value="1"/>
</dbReference>
<evidence type="ECO:0000259" key="9">
    <source>
        <dbReference type="PROSITE" id="PS51379"/>
    </source>
</evidence>
<dbReference type="InterPro" id="IPR017900">
    <property type="entry name" value="4Fe4S_Fe_S_CS"/>
</dbReference>
<feature type="domain" description="4Fe-4S ferredoxin-type" evidence="9">
    <location>
        <begin position="385"/>
        <end position="414"/>
    </location>
</feature>
<evidence type="ECO:0000256" key="4">
    <source>
        <dbReference type="ARBA" id="ARBA00022737"/>
    </source>
</evidence>
<dbReference type="InterPro" id="IPR019554">
    <property type="entry name" value="Soluble_ligand-bd"/>
</dbReference>
<comment type="function">
    <text evidence="8">Part of a membrane-bound complex that couples electron transfer with translocation of ions across the membrane.</text>
</comment>
<dbReference type="InterPro" id="IPR011538">
    <property type="entry name" value="Nuo51_FMN-bd"/>
</dbReference>
<dbReference type="NCBIfam" id="NF003454">
    <property type="entry name" value="PRK05035.1"/>
    <property type="match status" value="1"/>
</dbReference>
<accession>A0ABX9KH68</accession>
<feature type="binding site" evidence="8">
    <location>
        <position position="400"/>
    </location>
    <ligand>
        <name>[4Fe-4S] cluster</name>
        <dbReference type="ChEBI" id="CHEBI:49883"/>
        <label>2</label>
    </ligand>
</feature>
<keyword evidence="5 8" id="KW-0249">Electron transport</keyword>
<comment type="subcellular location">
    <subcellularLocation>
        <location evidence="8">Cell membrane</location>
        <topology evidence="8">Peripheral membrane protein</topology>
    </subcellularLocation>
</comment>
<feature type="binding site" evidence="8">
    <location>
        <position position="357"/>
    </location>
    <ligand>
        <name>[4Fe-4S] cluster</name>
        <dbReference type="ChEBI" id="CHEBI:49883"/>
        <label>1</label>
    </ligand>
</feature>
<organism evidence="10 11">
    <name type="scientific">Psychrilyobacter piezotolerans</name>
    <dbReference type="NCBI Taxonomy" id="2293438"/>
    <lineage>
        <taxon>Bacteria</taxon>
        <taxon>Fusobacteriati</taxon>
        <taxon>Fusobacteriota</taxon>
        <taxon>Fusobacteriia</taxon>
        <taxon>Fusobacteriales</taxon>
        <taxon>Fusobacteriaceae</taxon>
        <taxon>Psychrilyobacter</taxon>
    </lineage>
</organism>
<feature type="binding site" evidence="8">
    <location>
        <position position="354"/>
    </location>
    <ligand>
        <name>[4Fe-4S] cluster</name>
        <dbReference type="ChEBI" id="CHEBI:49883"/>
        <label>1</label>
    </ligand>
</feature>
<dbReference type="HAMAP" id="MF_00461">
    <property type="entry name" value="RsxC_RnfC"/>
    <property type="match status" value="1"/>
</dbReference>
<dbReference type="PROSITE" id="PS51379">
    <property type="entry name" value="4FE4S_FER_2"/>
    <property type="match status" value="2"/>
</dbReference>
<dbReference type="PROSITE" id="PS00198">
    <property type="entry name" value="4FE4S_FER_1"/>
    <property type="match status" value="1"/>
</dbReference>
<comment type="similarity">
    <text evidence="8">Belongs to the 4Fe4S bacterial-type ferredoxin family. RnfC subfamily.</text>
</comment>
<evidence type="ECO:0000313" key="10">
    <source>
        <dbReference type="EMBL" id="REI40859.1"/>
    </source>
</evidence>
<dbReference type="InterPro" id="IPR037225">
    <property type="entry name" value="Nuo51_FMN-bd_sf"/>
</dbReference>
<dbReference type="Pfam" id="PF12838">
    <property type="entry name" value="Fer4_7"/>
    <property type="match status" value="1"/>
</dbReference>
<feature type="binding site" evidence="8">
    <location>
        <position position="364"/>
    </location>
    <ligand>
        <name>[4Fe-4S] cluster</name>
        <dbReference type="ChEBI" id="CHEBI:49883"/>
        <label>2</label>
    </ligand>
</feature>
<feature type="binding site" evidence="8">
    <location>
        <position position="397"/>
    </location>
    <ligand>
        <name>[4Fe-4S] cluster</name>
        <dbReference type="ChEBI" id="CHEBI:49883"/>
        <label>2</label>
    </ligand>
</feature>
<name>A0ABX9KH68_9FUSO</name>
<keyword evidence="6 8" id="KW-0408">Iron</keyword>
<evidence type="ECO:0000256" key="2">
    <source>
        <dbReference type="ARBA" id="ARBA00022485"/>
    </source>
</evidence>
<feature type="domain" description="4Fe-4S ferredoxin-type" evidence="9">
    <location>
        <begin position="344"/>
        <end position="374"/>
    </location>
</feature>
<evidence type="ECO:0000256" key="8">
    <source>
        <dbReference type="HAMAP-Rule" id="MF_00461"/>
    </source>
</evidence>
<evidence type="ECO:0000256" key="5">
    <source>
        <dbReference type="ARBA" id="ARBA00022982"/>
    </source>
</evidence>
<reference evidence="10 11" key="1">
    <citation type="submission" date="2018-08" db="EMBL/GenBank/DDBJ databases">
        <title>Draft genome sequence of Psychrilyobacter sp. strain SD5 isolated from Black Sea water.</title>
        <authorList>
            <person name="Yadav S."/>
            <person name="Villanueva L."/>
            <person name="Damste J.S.S."/>
        </authorList>
    </citation>
    <scope>NUCLEOTIDE SEQUENCE [LARGE SCALE GENOMIC DNA]</scope>
    <source>
        <strain evidence="10 11">SD5</strain>
    </source>
</reference>
<keyword evidence="2 8" id="KW-0004">4Fe-4S</keyword>
<evidence type="ECO:0000256" key="3">
    <source>
        <dbReference type="ARBA" id="ARBA00022723"/>
    </source>
</evidence>
<dbReference type="EC" id="7.-.-.-" evidence="8"/>
<dbReference type="Pfam" id="PF13375">
    <property type="entry name" value="RnfC_N"/>
    <property type="match status" value="1"/>
</dbReference>